<comment type="caution">
    <text evidence="2">The sequence shown here is derived from an EMBL/GenBank/DDBJ whole genome shotgun (WGS) entry which is preliminary data.</text>
</comment>
<evidence type="ECO:0008006" key="4">
    <source>
        <dbReference type="Google" id="ProtNLM"/>
    </source>
</evidence>
<keyword evidence="1" id="KW-0732">Signal</keyword>
<reference evidence="2 3" key="1">
    <citation type="submission" date="2019-12" db="EMBL/GenBank/DDBJ databases">
        <title>Nitratireductor arenosus sp. nov., Isolated from sea sand, Jeju island, South Korea.</title>
        <authorList>
            <person name="Kim W."/>
        </authorList>
    </citation>
    <scope>NUCLEOTIDE SEQUENCE [LARGE SCALE GENOMIC DNA]</scope>
    <source>
        <strain evidence="2 3">CAU 1489</strain>
    </source>
</reference>
<dbReference type="EMBL" id="WPHG01000002">
    <property type="protein sequence ID" value="MVA97069.1"/>
    <property type="molecule type" value="Genomic_DNA"/>
</dbReference>
<evidence type="ECO:0000313" key="2">
    <source>
        <dbReference type="EMBL" id="MVA97069.1"/>
    </source>
</evidence>
<organism evidence="2 3">
    <name type="scientific">Nitratireductor arenosus</name>
    <dbReference type="NCBI Taxonomy" id="2682096"/>
    <lineage>
        <taxon>Bacteria</taxon>
        <taxon>Pseudomonadati</taxon>
        <taxon>Pseudomonadota</taxon>
        <taxon>Alphaproteobacteria</taxon>
        <taxon>Hyphomicrobiales</taxon>
        <taxon>Phyllobacteriaceae</taxon>
        <taxon>Nitratireductor</taxon>
    </lineage>
</organism>
<protein>
    <recommendedName>
        <fullName evidence="4">Antifreeze protein</fullName>
    </recommendedName>
</protein>
<sequence>MFNFIKTAALASLIGFGAIGASSTSALADGISIGIGGAGGHVSMRFGDGGRHWRGGRDFRRPACTTQRAVRKARRMGVRRAHVVRANHRVIKIRGRKFGHRVNVVFARAPRCPIVAMR</sequence>
<proteinExistence type="predicted"/>
<dbReference type="AlphaFoldDB" id="A0A844QH30"/>
<feature type="chain" id="PRO_5032547154" description="Antifreeze protein" evidence="1">
    <location>
        <begin position="29"/>
        <end position="118"/>
    </location>
</feature>
<dbReference type="RefSeq" id="WP_156712064.1">
    <property type="nucleotide sequence ID" value="NZ_WPHG01000002.1"/>
</dbReference>
<dbReference type="Proteomes" id="UP000463224">
    <property type="component" value="Unassembled WGS sequence"/>
</dbReference>
<keyword evidence="3" id="KW-1185">Reference proteome</keyword>
<name>A0A844QH30_9HYPH</name>
<evidence type="ECO:0000313" key="3">
    <source>
        <dbReference type="Proteomes" id="UP000463224"/>
    </source>
</evidence>
<gene>
    <name evidence="2" type="ORF">GN330_07380</name>
</gene>
<evidence type="ECO:0000256" key="1">
    <source>
        <dbReference type="SAM" id="SignalP"/>
    </source>
</evidence>
<accession>A0A844QH30</accession>
<feature type="signal peptide" evidence="1">
    <location>
        <begin position="1"/>
        <end position="28"/>
    </location>
</feature>